<sequence>MSMNSELAGFRGYIAALEFVQLLCLSTFASKIYCASNLSDIIRTKWLACRSSLRRCHCQPNYRPTAGHRLHLSLYVHLTSTVCSNPD</sequence>
<name>S4P262_9NEOP</name>
<reference evidence="1" key="1">
    <citation type="journal article" date="2013" name="BMC Genomics">
        <title>Unscrambling butterfly oogenesis.</title>
        <authorList>
            <person name="Carter J.M."/>
            <person name="Baker S.C."/>
            <person name="Pink R."/>
            <person name="Carter D.R."/>
            <person name="Collins A."/>
            <person name="Tomlin J."/>
            <person name="Gibbs M."/>
            <person name="Breuker C.J."/>
        </authorList>
    </citation>
    <scope>NUCLEOTIDE SEQUENCE</scope>
    <source>
        <tissue evidence="1">Ovary</tissue>
    </source>
</reference>
<reference evidence="1" key="2">
    <citation type="submission" date="2013-05" db="EMBL/GenBank/DDBJ databases">
        <authorList>
            <person name="Carter J.-M."/>
            <person name="Baker S.C."/>
            <person name="Pink R."/>
            <person name="Carter D.R.F."/>
            <person name="Collins A."/>
            <person name="Tomlin J."/>
            <person name="Gibbs M."/>
            <person name="Breuker C.J."/>
        </authorList>
    </citation>
    <scope>NUCLEOTIDE SEQUENCE</scope>
    <source>
        <tissue evidence="1">Ovary</tissue>
    </source>
</reference>
<proteinExistence type="predicted"/>
<evidence type="ECO:0000313" key="1">
    <source>
        <dbReference type="EMBL" id="JAA85591.1"/>
    </source>
</evidence>
<dbReference type="AlphaFoldDB" id="S4P262"/>
<organism evidence="1">
    <name type="scientific">Pararge aegeria</name>
    <name type="common">speckled wood butterfly</name>
    <dbReference type="NCBI Taxonomy" id="116150"/>
    <lineage>
        <taxon>Eukaryota</taxon>
        <taxon>Metazoa</taxon>
        <taxon>Ecdysozoa</taxon>
        <taxon>Arthropoda</taxon>
        <taxon>Hexapoda</taxon>
        <taxon>Insecta</taxon>
        <taxon>Pterygota</taxon>
        <taxon>Neoptera</taxon>
        <taxon>Endopterygota</taxon>
        <taxon>Lepidoptera</taxon>
        <taxon>Glossata</taxon>
        <taxon>Ditrysia</taxon>
        <taxon>Papilionoidea</taxon>
        <taxon>Nymphalidae</taxon>
        <taxon>Satyrinae</taxon>
        <taxon>Satyrini</taxon>
        <taxon>Parargina</taxon>
        <taxon>Pararge</taxon>
    </lineage>
</organism>
<protein>
    <submittedName>
        <fullName evidence="1">Uncharacterized protein</fullName>
    </submittedName>
</protein>
<dbReference type="EMBL" id="GAIX01006969">
    <property type="protein sequence ID" value="JAA85591.1"/>
    <property type="molecule type" value="Transcribed_RNA"/>
</dbReference>
<accession>S4P262</accession>